<name>F4QRV8_9CAUL</name>
<evidence type="ECO:0000313" key="1">
    <source>
        <dbReference type="EMBL" id="EGF89478.1"/>
    </source>
</evidence>
<sequence length="493" mass="55422">MRQLDLPPRASALSESLRDLGYSLETAVADVVDNSIAAKATTIDVWCHAEAARPSLAIVDNGDGMDEATLIEAMRYGSRNPRDKRPPTDLGRFGLGMKTASFSQCRKLTVVSRVGDSFAGAEWDLDVLADDHWRISILDPDECRLVPWFDQLGTKGTLVVWQTLDRLTEHQTESQKSGVLSEKLSHLGHHLALVFHRYLAGDVPKFKKVSVRVNGHKIEGFDPFCRSNPATTPQPPEVVNVNGQDVEIHPFILPHHSKLTRTEYDFYRSRSDFLSNQGAYVYRNGRLMAWGDWFRLIPKGEATKLARVQIDFPASLDEFWTIDIKKARAHPPLQVREKLKQIIGRISDQSAVVHTGRGRKLFEKDVMPMWTRYADRGGVRYVPNGQHPLFAGFEQSLSPNQIIQFRSILGVVGISIPIEAIYADYSTAPQDVASGSTEDCEVIFAKIDQVRTIIDPGKTLDRDHLRRVIRSTRLLEGQDDVMAAWLDKEFPNG</sequence>
<reference evidence="2" key="1">
    <citation type="submission" date="2011-03" db="EMBL/GenBank/DDBJ databases">
        <title>Draft genome sequence of Brevundimonas diminuta.</title>
        <authorList>
            <person name="Brown P.J.B."/>
            <person name="Buechlein A."/>
            <person name="Hemmerich C."/>
            <person name="Brun Y.V."/>
        </authorList>
    </citation>
    <scope>NUCLEOTIDE SEQUENCE [LARGE SCALE GENOMIC DNA]</scope>
    <source>
        <strain evidence="2">C19</strain>
    </source>
</reference>
<keyword evidence="2" id="KW-1185">Reference proteome</keyword>
<dbReference type="SUPFAM" id="SSF55874">
    <property type="entry name" value="ATPase domain of HSP90 chaperone/DNA topoisomerase II/histidine kinase"/>
    <property type="match status" value="1"/>
</dbReference>
<evidence type="ECO:0000313" key="2">
    <source>
        <dbReference type="Proteomes" id="UP000006512"/>
    </source>
</evidence>
<dbReference type="InterPro" id="IPR036890">
    <property type="entry name" value="HATPase_C_sf"/>
</dbReference>
<dbReference type="Proteomes" id="UP000006512">
    <property type="component" value="Unassembled WGS sequence"/>
</dbReference>
<dbReference type="eggNOG" id="COG0323">
    <property type="taxonomic scope" value="Bacteria"/>
</dbReference>
<dbReference type="RefSeq" id="WP_006274673.1">
    <property type="nucleotide sequence ID" value="NZ_GL883080.1"/>
</dbReference>
<dbReference type="Gene3D" id="3.30.565.10">
    <property type="entry name" value="Histidine kinase-like ATPase, C-terminal domain"/>
    <property type="match status" value="1"/>
</dbReference>
<organism evidence="1 2">
    <name type="scientific">Asticcacaulis biprosthecium C19</name>
    <dbReference type="NCBI Taxonomy" id="715226"/>
    <lineage>
        <taxon>Bacteria</taxon>
        <taxon>Pseudomonadati</taxon>
        <taxon>Pseudomonadota</taxon>
        <taxon>Alphaproteobacteria</taxon>
        <taxon>Caulobacterales</taxon>
        <taxon>Caulobacteraceae</taxon>
        <taxon>Asticcacaulis</taxon>
    </lineage>
</organism>
<accession>F4QRV8</accession>
<dbReference type="Pfam" id="PF13589">
    <property type="entry name" value="HATPase_c_3"/>
    <property type="match status" value="1"/>
</dbReference>
<gene>
    <name evidence="1" type="ORF">ABI_38920</name>
</gene>
<dbReference type="EMBL" id="GL883080">
    <property type="protein sequence ID" value="EGF89478.1"/>
    <property type="molecule type" value="Genomic_DNA"/>
</dbReference>
<dbReference type="STRING" id="715226.ABI_38920"/>
<dbReference type="AlphaFoldDB" id="F4QRV8"/>
<protein>
    <submittedName>
        <fullName evidence="1">ATPase</fullName>
    </submittedName>
</protein>
<dbReference type="HOGENOM" id="CLU_037205_0_0_5"/>
<proteinExistence type="predicted"/>